<dbReference type="OrthoDB" id="5395975at2759"/>
<dbReference type="GeneID" id="34612311"/>
<feature type="region of interest" description="Disordered" evidence="1">
    <location>
        <begin position="46"/>
        <end position="145"/>
    </location>
</feature>
<dbReference type="Proteomes" id="UP000184188">
    <property type="component" value="Unassembled WGS sequence"/>
</dbReference>
<proteinExistence type="predicted"/>
<name>A0A1L9SG75_9EURO</name>
<gene>
    <name evidence="2" type="ORF">ASPZODRAFT_152374</name>
</gene>
<dbReference type="VEuPathDB" id="FungiDB:ASPZODRAFT_152374"/>
<sequence length="324" mass="35519">MADRTEILVHVSAPSGARDDARYRAEVEAILGFQVAARHSVIVVTEDELRSSSRSSKDSSQAGNEPAGDDFGTPLSVIPDSQPALSGTEGEHPPEEVVLPLESSAKRQRVVSPAKRACSPEEGEGGGGALKKAVPQPSSTKNNTGRAIQAVDTAGISLSQLPLQIHPPPPPASGDPFVTHITPTLAMLAARLNPQRSYKPVWQTRPLDPLERGHWLIDIEIPRGQQEEPPSPSMWDRPFISRFWTFLRDFIARDGRAGWGVWCILERSEPEATDNAEMKMLLKVYAWGETAVHIYLLLFLASERRIRGMGAQWRDGGNDTVIQM</sequence>
<protein>
    <submittedName>
        <fullName evidence="2">Uncharacterized protein</fullName>
    </submittedName>
</protein>
<evidence type="ECO:0000313" key="2">
    <source>
        <dbReference type="EMBL" id="OJJ46166.1"/>
    </source>
</evidence>
<feature type="compositionally biased region" description="Polar residues" evidence="1">
    <location>
        <begin position="136"/>
        <end position="145"/>
    </location>
</feature>
<evidence type="ECO:0000256" key="1">
    <source>
        <dbReference type="SAM" id="MobiDB-lite"/>
    </source>
</evidence>
<dbReference type="STRING" id="1073090.A0A1L9SG75"/>
<dbReference type="RefSeq" id="XP_022580676.1">
    <property type="nucleotide sequence ID" value="XM_022725847.1"/>
</dbReference>
<organism evidence="2 3">
    <name type="scientific">Penicilliopsis zonata CBS 506.65</name>
    <dbReference type="NCBI Taxonomy" id="1073090"/>
    <lineage>
        <taxon>Eukaryota</taxon>
        <taxon>Fungi</taxon>
        <taxon>Dikarya</taxon>
        <taxon>Ascomycota</taxon>
        <taxon>Pezizomycotina</taxon>
        <taxon>Eurotiomycetes</taxon>
        <taxon>Eurotiomycetidae</taxon>
        <taxon>Eurotiales</taxon>
        <taxon>Aspergillaceae</taxon>
        <taxon>Penicilliopsis</taxon>
    </lineage>
</organism>
<accession>A0A1L9SG75</accession>
<dbReference type="EMBL" id="KV878343">
    <property type="protein sequence ID" value="OJJ46166.1"/>
    <property type="molecule type" value="Genomic_DNA"/>
</dbReference>
<keyword evidence="3" id="KW-1185">Reference proteome</keyword>
<evidence type="ECO:0000313" key="3">
    <source>
        <dbReference type="Proteomes" id="UP000184188"/>
    </source>
</evidence>
<reference evidence="3" key="1">
    <citation type="journal article" date="2017" name="Genome Biol.">
        <title>Comparative genomics reveals high biological diversity and specific adaptations in the industrially and medically important fungal genus Aspergillus.</title>
        <authorList>
            <person name="de Vries R.P."/>
            <person name="Riley R."/>
            <person name="Wiebenga A."/>
            <person name="Aguilar-Osorio G."/>
            <person name="Amillis S."/>
            <person name="Uchima C.A."/>
            <person name="Anderluh G."/>
            <person name="Asadollahi M."/>
            <person name="Askin M."/>
            <person name="Barry K."/>
            <person name="Battaglia E."/>
            <person name="Bayram O."/>
            <person name="Benocci T."/>
            <person name="Braus-Stromeyer S.A."/>
            <person name="Caldana C."/>
            <person name="Canovas D."/>
            <person name="Cerqueira G.C."/>
            <person name="Chen F."/>
            <person name="Chen W."/>
            <person name="Choi C."/>
            <person name="Clum A."/>
            <person name="Dos Santos R.A."/>
            <person name="Damasio A.R."/>
            <person name="Diallinas G."/>
            <person name="Emri T."/>
            <person name="Fekete E."/>
            <person name="Flipphi M."/>
            <person name="Freyberg S."/>
            <person name="Gallo A."/>
            <person name="Gournas C."/>
            <person name="Habgood R."/>
            <person name="Hainaut M."/>
            <person name="Harispe M.L."/>
            <person name="Henrissat B."/>
            <person name="Hilden K.S."/>
            <person name="Hope R."/>
            <person name="Hossain A."/>
            <person name="Karabika E."/>
            <person name="Karaffa L."/>
            <person name="Karanyi Z."/>
            <person name="Krasevec N."/>
            <person name="Kuo A."/>
            <person name="Kusch H."/>
            <person name="LaButti K."/>
            <person name="Lagendijk E.L."/>
            <person name="Lapidus A."/>
            <person name="Levasseur A."/>
            <person name="Lindquist E."/>
            <person name="Lipzen A."/>
            <person name="Logrieco A.F."/>
            <person name="MacCabe A."/>
            <person name="Maekelae M.R."/>
            <person name="Malavazi I."/>
            <person name="Melin P."/>
            <person name="Meyer V."/>
            <person name="Mielnichuk N."/>
            <person name="Miskei M."/>
            <person name="Molnar A.P."/>
            <person name="Mule G."/>
            <person name="Ngan C.Y."/>
            <person name="Orejas M."/>
            <person name="Orosz E."/>
            <person name="Ouedraogo J.P."/>
            <person name="Overkamp K.M."/>
            <person name="Park H.-S."/>
            <person name="Perrone G."/>
            <person name="Piumi F."/>
            <person name="Punt P.J."/>
            <person name="Ram A.F."/>
            <person name="Ramon A."/>
            <person name="Rauscher S."/>
            <person name="Record E."/>
            <person name="Riano-Pachon D.M."/>
            <person name="Robert V."/>
            <person name="Roehrig J."/>
            <person name="Ruller R."/>
            <person name="Salamov A."/>
            <person name="Salih N.S."/>
            <person name="Samson R.A."/>
            <person name="Sandor E."/>
            <person name="Sanguinetti M."/>
            <person name="Schuetze T."/>
            <person name="Sepcic K."/>
            <person name="Shelest E."/>
            <person name="Sherlock G."/>
            <person name="Sophianopoulou V."/>
            <person name="Squina F.M."/>
            <person name="Sun H."/>
            <person name="Susca A."/>
            <person name="Todd R.B."/>
            <person name="Tsang A."/>
            <person name="Unkles S.E."/>
            <person name="van de Wiele N."/>
            <person name="van Rossen-Uffink D."/>
            <person name="Oliveira J.V."/>
            <person name="Vesth T.C."/>
            <person name="Visser J."/>
            <person name="Yu J.-H."/>
            <person name="Zhou M."/>
            <person name="Andersen M.R."/>
            <person name="Archer D.B."/>
            <person name="Baker S.E."/>
            <person name="Benoit I."/>
            <person name="Brakhage A.A."/>
            <person name="Braus G.H."/>
            <person name="Fischer R."/>
            <person name="Frisvad J.C."/>
            <person name="Goldman G.H."/>
            <person name="Houbraken J."/>
            <person name="Oakley B."/>
            <person name="Pocsi I."/>
            <person name="Scazzocchio C."/>
            <person name="Seiboth B."/>
            <person name="vanKuyk P.A."/>
            <person name="Wortman J."/>
            <person name="Dyer P.S."/>
            <person name="Grigoriev I.V."/>
        </authorList>
    </citation>
    <scope>NUCLEOTIDE SEQUENCE [LARGE SCALE GENOMIC DNA]</scope>
    <source>
        <strain evidence="3">CBS 506.65</strain>
    </source>
</reference>
<dbReference type="AlphaFoldDB" id="A0A1L9SG75"/>
<feature type="compositionally biased region" description="Basic and acidic residues" evidence="1">
    <location>
        <begin position="47"/>
        <end position="57"/>
    </location>
</feature>